<keyword evidence="2" id="KW-1185">Reference proteome</keyword>
<reference evidence="1 2" key="1">
    <citation type="journal article" date="2011" name="Genome Res.">
        <title>Phylogeny-wide analysis of social amoeba genomes highlights ancient origins for complex intercellular communication.</title>
        <authorList>
            <person name="Heidel A.J."/>
            <person name="Lawal H.M."/>
            <person name="Felder M."/>
            <person name="Schilde C."/>
            <person name="Helps N.R."/>
            <person name="Tunggal B."/>
            <person name="Rivero F."/>
            <person name="John U."/>
            <person name="Schleicher M."/>
            <person name="Eichinger L."/>
            <person name="Platzer M."/>
            <person name="Noegel A.A."/>
            <person name="Schaap P."/>
            <person name="Gloeckner G."/>
        </authorList>
    </citation>
    <scope>NUCLEOTIDE SEQUENCE [LARGE SCALE GENOMIC DNA]</scope>
    <source>
        <strain evidence="2">ATCC 26659 / Pp 5 / PN500</strain>
    </source>
</reference>
<name>D3BG23_HETP5</name>
<dbReference type="RefSeq" id="XP_020431736.1">
    <property type="nucleotide sequence ID" value="XM_020578309.1"/>
</dbReference>
<dbReference type="Proteomes" id="UP000001396">
    <property type="component" value="Unassembled WGS sequence"/>
</dbReference>
<evidence type="ECO:0000313" key="2">
    <source>
        <dbReference type="Proteomes" id="UP000001396"/>
    </source>
</evidence>
<proteinExistence type="predicted"/>
<dbReference type="InParanoid" id="D3BG23"/>
<sequence length="169" mass="20056">MLFAVYSFCKVGGDIKIYAEVELSFLYVANNYNNSCISDQEPIEEYPITIERSKDDYPINVEGIDFNDQNSLINFNRIYNLYYECLENGNDSLRSQCVKFFVDYHEYKFIHSIDIQGYIKFIVDVFFDPEFDVFRKMSSFYCGSHKPTIQQIYNRIINDKRVIINKLIN</sequence>
<organism evidence="1 2">
    <name type="scientific">Heterostelium pallidum (strain ATCC 26659 / Pp 5 / PN500)</name>
    <name type="common">Cellular slime mold</name>
    <name type="synonym">Polysphondylium pallidum</name>
    <dbReference type="NCBI Taxonomy" id="670386"/>
    <lineage>
        <taxon>Eukaryota</taxon>
        <taxon>Amoebozoa</taxon>
        <taxon>Evosea</taxon>
        <taxon>Eumycetozoa</taxon>
        <taxon>Dictyostelia</taxon>
        <taxon>Acytosteliales</taxon>
        <taxon>Acytosteliaceae</taxon>
        <taxon>Heterostelium</taxon>
    </lineage>
</organism>
<accession>D3BG23</accession>
<dbReference type="EMBL" id="ADBJ01000033">
    <property type="protein sequence ID" value="EFA79615.1"/>
    <property type="molecule type" value="Genomic_DNA"/>
</dbReference>
<protein>
    <submittedName>
        <fullName evidence="1">Uncharacterized protein</fullName>
    </submittedName>
</protein>
<dbReference type="GeneID" id="31362955"/>
<comment type="caution">
    <text evidence="1">The sequence shown here is derived from an EMBL/GenBank/DDBJ whole genome shotgun (WGS) entry which is preliminary data.</text>
</comment>
<gene>
    <name evidence="1" type="ORF">PPL_07474</name>
</gene>
<dbReference type="AlphaFoldDB" id="D3BG23"/>
<evidence type="ECO:0000313" key="1">
    <source>
        <dbReference type="EMBL" id="EFA79615.1"/>
    </source>
</evidence>